<keyword evidence="10" id="KW-1185">Reference proteome</keyword>
<dbReference type="PANTHER" id="PTHR31566:SF0">
    <property type="entry name" value="CYTOCHROME C BIOGENESIS PROTEIN CCS1, CHLOROPLASTIC"/>
    <property type="match status" value="1"/>
</dbReference>
<feature type="region of interest" description="Disordered" evidence="6">
    <location>
        <begin position="1"/>
        <end position="28"/>
    </location>
</feature>
<dbReference type="GO" id="GO:0017004">
    <property type="term" value="P:cytochrome complex assembly"/>
    <property type="evidence" value="ECO:0007669"/>
    <property type="project" value="UniProtKB-KW"/>
</dbReference>
<proteinExistence type="predicted"/>
<organism evidence="9 10">
    <name type="scientific">Microcella putealis</name>
    <dbReference type="NCBI Taxonomy" id="337005"/>
    <lineage>
        <taxon>Bacteria</taxon>
        <taxon>Bacillati</taxon>
        <taxon>Actinomycetota</taxon>
        <taxon>Actinomycetes</taxon>
        <taxon>Micrococcales</taxon>
        <taxon>Microbacteriaceae</taxon>
        <taxon>Microcella</taxon>
    </lineage>
</organism>
<feature type="transmembrane region" description="Helical" evidence="7">
    <location>
        <begin position="54"/>
        <end position="71"/>
    </location>
</feature>
<dbReference type="AlphaFoldDB" id="A0A4Q7LUW9"/>
<keyword evidence="2 7" id="KW-0812">Transmembrane</keyword>
<evidence type="ECO:0000256" key="7">
    <source>
        <dbReference type="SAM" id="Phobius"/>
    </source>
</evidence>
<name>A0A4Q7LUW9_9MICO</name>
<gene>
    <name evidence="9" type="ORF">EV141_0146</name>
</gene>
<reference evidence="9 10" key="1">
    <citation type="journal article" date="2015" name="Stand. Genomic Sci.">
        <title>Genomic Encyclopedia of Bacterial and Archaeal Type Strains, Phase III: the genomes of soil and plant-associated and newly described type strains.</title>
        <authorList>
            <person name="Whitman W.B."/>
            <person name="Woyke T."/>
            <person name="Klenk H.P."/>
            <person name="Zhou Y."/>
            <person name="Lilburn T.G."/>
            <person name="Beck B.J."/>
            <person name="De Vos P."/>
            <person name="Vandamme P."/>
            <person name="Eisen J.A."/>
            <person name="Garrity G."/>
            <person name="Hugenholtz P."/>
            <person name="Kyrpides N.C."/>
        </authorList>
    </citation>
    <scope>NUCLEOTIDE SEQUENCE [LARGE SCALE GENOMIC DNA]</scope>
    <source>
        <strain evidence="9 10">CV2</strain>
    </source>
</reference>
<dbReference type="InterPro" id="IPR023494">
    <property type="entry name" value="Cyt_c_bgen_Ccs1/CcsB/ResB"/>
</dbReference>
<feature type="compositionally biased region" description="Basic and acidic residues" evidence="6">
    <location>
        <begin position="14"/>
        <end position="28"/>
    </location>
</feature>
<feature type="domain" description="ResB-like" evidence="8">
    <location>
        <begin position="51"/>
        <end position="365"/>
    </location>
</feature>
<dbReference type="Pfam" id="PF05140">
    <property type="entry name" value="ResB"/>
    <property type="match status" value="1"/>
</dbReference>
<dbReference type="InterPro" id="IPR007816">
    <property type="entry name" value="ResB-like_domain"/>
</dbReference>
<evidence type="ECO:0000256" key="4">
    <source>
        <dbReference type="ARBA" id="ARBA00022989"/>
    </source>
</evidence>
<keyword evidence="3" id="KW-0201">Cytochrome c-type biogenesis</keyword>
<keyword evidence="5 7" id="KW-0472">Membrane</keyword>
<dbReference type="OrthoDB" id="3949537at2"/>
<dbReference type="GO" id="GO:0016020">
    <property type="term" value="C:membrane"/>
    <property type="evidence" value="ECO:0007669"/>
    <property type="project" value="UniProtKB-SubCell"/>
</dbReference>
<accession>A0A4Q7LUW9</accession>
<protein>
    <submittedName>
        <fullName evidence="9">ResB-like family protein</fullName>
    </submittedName>
</protein>
<dbReference type="RefSeq" id="WP_130484072.1">
    <property type="nucleotide sequence ID" value="NZ_SGWW01000001.1"/>
</dbReference>
<evidence type="ECO:0000313" key="9">
    <source>
        <dbReference type="EMBL" id="RZS58935.1"/>
    </source>
</evidence>
<comment type="caution">
    <text evidence="9">The sequence shown here is derived from an EMBL/GenBank/DDBJ whole genome shotgun (WGS) entry which is preliminary data.</text>
</comment>
<feature type="transmembrane region" description="Helical" evidence="7">
    <location>
        <begin position="108"/>
        <end position="125"/>
    </location>
</feature>
<evidence type="ECO:0000256" key="3">
    <source>
        <dbReference type="ARBA" id="ARBA00022748"/>
    </source>
</evidence>
<evidence type="ECO:0000256" key="1">
    <source>
        <dbReference type="ARBA" id="ARBA00004141"/>
    </source>
</evidence>
<evidence type="ECO:0000256" key="2">
    <source>
        <dbReference type="ARBA" id="ARBA00022692"/>
    </source>
</evidence>
<dbReference type="Proteomes" id="UP000293519">
    <property type="component" value="Unassembled WGS sequence"/>
</dbReference>
<dbReference type="EMBL" id="SGWW01000001">
    <property type="protein sequence ID" value="RZS58935.1"/>
    <property type="molecule type" value="Genomic_DNA"/>
</dbReference>
<dbReference type="PANTHER" id="PTHR31566">
    <property type="entry name" value="CYTOCHROME C BIOGENESIS PROTEIN CCS1, CHLOROPLASTIC"/>
    <property type="match status" value="1"/>
</dbReference>
<evidence type="ECO:0000256" key="5">
    <source>
        <dbReference type="ARBA" id="ARBA00023136"/>
    </source>
</evidence>
<keyword evidence="4 7" id="KW-1133">Transmembrane helix</keyword>
<comment type="subcellular location">
    <subcellularLocation>
        <location evidence="1">Membrane</location>
        <topology evidence="1">Multi-pass membrane protein</topology>
    </subcellularLocation>
</comment>
<evidence type="ECO:0000256" key="6">
    <source>
        <dbReference type="SAM" id="MobiDB-lite"/>
    </source>
</evidence>
<evidence type="ECO:0000259" key="8">
    <source>
        <dbReference type="Pfam" id="PF05140"/>
    </source>
</evidence>
<evidence type="ECO:0000313" key="10">
    <source>
        <dbReference type="Proteomes" id="UP000293519"/>
    </source>
</evidence>
<feature type="transmembrane region" description="Helical" evidence="7">
    <location>
        <begin position="207"/>
        <end position="226"/>
    </location>
</feature>
<sequence>MTPAPKQTPAVDEFGARPDDYVDHGRRGDPTLPRLSGVGWARWAWRQLTSMRTALLLLLLLAIAAVPGSLFPQRSSDPNGVVQYFDNNPEWAPTVDALGLFSVYSSPWFSAIYLLLFVSLIGCVIPRTRHHATAMLQAPPRTPGRLSRLPAHHTVTFDDERRSPAELAHDARTLLRRVGYRVTTYPDGGDRVSVAAERGYLRETGNLLFHIALVGVLIAVGVGGAFRYQGQRVVVEGEGFVNARAVYDTFTSGAWFSDENLPPFSVTLRDFTVKYVEDDPRNLGFITDYIATVDVLEPNADAATSAVVRVNEPLSIAGTELYLLGNGYAPQITVRDPDGTIVLDEVIPFLPQDGNLTSLGIMKVPDGLTEQIGESPRV</sequence>